<keyword evidence="8" id="KW-1185">Reference proteome</keyword>
<keyword evidence="3 6" id="KW-0460">Magnesium</keyword>
<dbReference type="GO" id="GO:0050427">
    <property type="term" value="P:3'-phosphoadenosine 5'-phosphosulfate metabolic process"/>
    <property type="evidence" value="ECO:0007669"/>
    <property type="project" value="TreeGrafter"/>
</dbReference>
<sequence>MVHDTAFAARLASDAGRLLRRIQRDAPPDELGTRELKDRGDRESQRFLARELAEHRPDDAILSEEAEDGTARLRAERVWIVDPLDGTREFSEGRDDWAVHVALWERGALASGAVALPGLDAVLTSDGDPRLWQRPERLRLAVSRTRATPLVQRLAAELDAELVPMGSAGFKAAAVVRGEADAYVHTGGQYEWDSAAPVAVARAAGLFASRVDGRPLEYNNANPYLPDLVVCNPLIADELLGRVASILEEDAR</sequence>
<feature type="binding site" evidence="6">
    <location>
        <position position="64"/>
    </location>
    <ligand>
        <name>Mg(2+)</name>
        <dbReference type="ChEBI" id="CHEBI:18420"/>
        <label>1</label>
        <note>catalytic</note>
    </ligand>
</feature>
<dbReference type="InterPro" id="IPR000760">
    <property type="entry name" value="Inositol_monophosphatase-like"/>
</dbReference>
<dbReference type="RefSeq" id="WP_218116308.1">
    <property type="nucleotide sequence ID" value="NZ_CAJVAP010000036.1"/>
</dbReference>
<dbReference type="PANTHER" id="PTHR43028">
    <property type="entry name" value="3'(2'),5'-BISPHOSPHATE NUCLEOTIDASE 1"/>
    <property type="match status" value="1"/>
</dbReference>
<evidence type="ECO:0000256" key="2">
    <source>
        <dbReference type="ARBA" id="ARBA00022723"/>
    </source>
</evidence>
<dbReference type="Proteomes" id="UP000693892">
    <property type="component" value="Unassembled WGS sequence"/>
</dbReference>
<name>A0A916K3P1_9MICO</name>
<evidence type="ECO:0000256" key="4">
    <source>
        <dbReference type="ARBA" id="ARBA00041694"/>
    </source>
</evidence>
<dbReference type="Pfam" id="PF00459">
    <property type="entry name" value="Inositol_P"/>
    <property type="match status" value="1"/>
</dbReference>
<organism evidence="7 8">
    <name type="scientific">Leucobacter soli</name>
    <dbReference type="NCBI Taxonomy" id="2812850"/>
    <lineage>
        <taxon>Bacteria</taxon>
        <taxon>Bacillati</taxon>
        <taxon>Actinomycetota</taxon>
        <taxon>Actinomycetes</taxon>
        <taxon>Micrococcales</taxon>
        <taxon>Microbacteriaceae</taxon>
        <taxon>Leucobacter</taxon>
    </lineage>
</organism>
<comment type="cofactor">
    <cofactor evidence="6">
        <name>Mg(2+)</name>
        <dbReference type="ChEBI" id="CHEBI:18420"/>
    </cofactor>
</comment>
<dbReference type="AlphaFoldDB" id="A0A916K3P1"/>
<gene>
    <name evidence="7" type="primary">cysQ_2</name>
    <name evidence="7" type="ORF">LEUCIP111803_02384</name>
</gene>
<protein>
    <recommendedName>
        <fullName evidence="4">3'(2'),5-bisphosphonucleoside 3'(2')-phosphohydrolase</fullName>
    </recommendedName>
    <alternativeName>
        <fullName evidence="5">DPNPase</fullName>
    </alternativeName>
</protein>
<feature type="binding site" evidence="6">
    <location>
        <position position="193"/>
    </location>
    <ligand>
        <name>Mg(2+)</name>
        <dbReference type="ChEBI" id="CHEBI:18420"/>
        <label>1</label>
        <note>catalytic</note>
    </ligand>
</feature>
<feature type="binding site" evidence="6">
    <location>
        <position position="84"/>
    </location>
    <ligand>
        <name>Mg(2+)</name>
        <dbReference type="ChEBI" id="CHEBI:18420"/>
        <label>1</label>
        <note>catalytic</note>
    </ligand>
</feature>
<evidence type="ECO:0000256" key="3">
    <source>
        <dbReference type="ARBA" id="ARBA00022842"/>
    </source>
</evidence>
<feature type="binding site" evidence="6">
    <location>
        <position position="85"/>
    </location>
    <ligand>
        <name>Mg(2+)</name>
        <dbReference type="ChEBI" id="CHEBI:18420"/>
        <label>1</label>
        <note>catalytic</note>
    </ligand>
</feature>
<dbReference type="CDD" id="cd01638">
    <property type="entry name" value="CysQ"/>
    <property type="match status" value="1"/>
</dbReference>
<dbReference type="GO" id="GO:0046872">
    <property type="term" value="F:metal ion binding"/>
    <property type="evidence" value="ECO:0007669"/>
    <property type="project" value="UniProtKB-KW"/>
</dbReference>
<keyword evidence="7" id="KW-0378">Hydrolase</keyword>
<proteinExistence type="predicted"/>
<dbReference type="PANTHER" id="PTHR43028:SF5">
    <property type="entry name" value="3'(2'),5'-BISPHOSPHATE NUCLEOTIDASE 1"/>
    <property type="match status" value="1"/>
</dbReference>
<accession>A0A916K3P1</accession>
<dbReference type="InterPro" id="IPR020583">
    <property type="entry name" value="Inositol_monoP_metal-BS"/>
</dbReference>
<evidence type="ECO:0000313" key="8">
    <source>
        <dbReference type="Proteomes" id="UP000693892"/>
    </source>
</evidence>
<reference evidence="7" key="1">
    <citation type="submission" date="2021-06" db="EMBL/GenBank/DDBJ databases">
        <authorList>
            <person name="Criscuolo A."/>
        </authorList>
    </citation>
    <scope>NUCLEOTIDE SEQUENCE</scope>
    <source>
        <strain evidence="7">CIP111803</strain>
    </source>
</reference>
<dbReference type="PROSITE" id="PS00629">
    <property type="entry name" value="IMP_1"/>
    <property type="match status" value="1"/>
</dbReference>
<comment type="caution">
    <text evidence="7">The sequence shown here is derived from an EMBL/GenBank/DDBJ whole genome shotgun (WGS) entry which is preliminary data.</text>
</comment>
<evidence type="ECO:0000313" key="7">
    <source>
        <dbReference type="EMBL" id="CAG7620691.1"/>
    </source>
</evidence>
<comment type="catalytic activity">
    <reaction evidence="1">
        <text>adenosine 3',5'-bisphosphate + H2O = AMP + phosphate</text>
        <dbReference type="Rhea" id="RHEA:10040"/>
        <dbReference type="ChEBI" id="CHEBI:15377"/>
        <dbReference type="ChEBI" id="CHEBI:43474"/>
        <dbReference type="ChEBI" id="CHEBI:58343"/>
        <dbReference type="ChEBI" id="CHEBI:456215"/>
        <dbReference type="EC" id="3.1.3.7"/>
    </reaction>
</comment>
<feature type="binding site" evidence="6">
    <location>
        <position position="82"/>
    </location>
    <ligand>
        <name>Mg(2+)</name>
        <dbReference type="ChEBI" id="CHEBI:18420"/>
        <label>1</label>
        <note>catalytic</note>
    </ligand>
</feature>
<evidence type="ECO:0000256" key="5">
    <source>
        <dbReference type="ARBA" id="ARBA00042530"/>
    </source>
</evidence>
<evidence type="ECO:0000256" key="1">
    <source>
        <dbReference type="ARBA" id="ARBA00001625"/>
    </source>
</evidence>
<dbReference type="GO" id="GO:0000103">
    <property type="term" value="P:sulfate assimilation"/>
    <property type="evidence" value="ECO:0007669"/>
    <property type="project" value="TreeGrafter"/>
</dbReference>
<dbReference type="GO" id="GO:0008441">
    <property type="term" value="F:3'(2'),5'-bisphosphate nucleotidase activity"/>
    <property type="evidence" value="ECO:0007669"/>
    <property type="project" value="UniProtKB-EC"/>
</dbReference>
<evidence type="ECO:0000256" key="6">
    <source>
        <dbReference type="PIRSR" id="PIRSR600760-2"/>
    </source>
</evidence>
<dbReference type="InterPro" id="IPR050725">
    <property type="entry name" value="CysQ/Inositol_MonoPase"/>
</dbReference>
<keyword evidence="2 6" id="KW-0479">Metal-binding</keyword>
<dbReference type="EMBL" id="CAJVAP010000036">
    <property type="protein sequence ID" value="CAG7620691.1"/>
    <property type="molecule type" value="Genomic_DNA"/>
</dbReference>